<dbReference type="InterPro" id="IPR050989">
    <property type="entry name" value="Rap1_Ran_GAP"/>
</dbReference>
<dbReference type="PROSITE" id="PS50085">
    <property type="entry name" value="RAPGAP"/>
    <property type="match status" value="1"/>
</dbReference>
<dbReference type="GO" id="GO:0051056">
    <property type="term" value="P:regulation of small GTPase mediated signal transduction"/>
    <property type="evidence" value="ECO:0007669"/>
    <property type="project" value="InterPro"/>
</dbReference>
<feature type="domain" description="Rap-GAP" evidence="2">
    <location>
        <begin position="17"/>
        <end position="256"/>
    </location>
</feature>
<dbReference type="InterPro" id="IPR000331">
    <property type="entry name" value="Rap/Ran_GAP_dom"/>
</dbReference>
<dbReference type="GO" id="GO:0005737">
    <property type="term" value="C:cytoplasm"/>
    <property type="evidence" value="ECO:0007669"/>
    <property type="project" value="TreeGrafter"/>
</dbReference>
<name>A0A4P9X8Q6_9FUNG</name>
<dbReference type="GO" id="GO:0005096">
    <property type="term" value="F:GTPase activator activity"/>
    <property type="evidence" value="ECO:0007669"/>
    <property type="project" value="UniProtKB-KW"/>
</dbReference>
<gene>
    <name evidence="3" type="ORF">CXG81DRAFT_11712</name>
</gene>
<evidence type="ECO:0000259" key="2">
    <source>
        <dbReference type="PROSITE" id="PS50085"/>
    </source>
</evidence>
<proteinExistence type="predicted"/>
<dbReference type="InterPro" id="IPR035974">
    <property type="entry name" value="Rap/Ran-GAP_sf"/>
</dbReference>
<dbReference type="Proteomes" id="UP000274922">
    <property type="component" value="Unassembled WGS sequence"/>
</dbReference>
<evidence type="ECO:0000256" key="1">
    <source>
        <dbReference type="ARBA" id="ARBA00022468"/>
    </source>
</evidence>
<evidence type="ECO:0000313" key="3">
    <source>
        <dbReference type="EMBL" id="RKP01658.1"/>
    </source>
</evidence>
<organism evidence="3 4">
    <name type="scientific">Caulochytrium protostelioides</name>
    <dbReference type="NCBI Taxonomy" id="1555241"/>
    <lineage>
        <taxon>Eukaryota</taxon>
        <taxon>Fungi</taxon>
        <taxon>Fungi incertae sedis</taxon>
        <taxon>Chytridiomycota</taxon>
        <taxon>Chytridiomycota incertae sedis</taxon>
        <taxon>Chytridiomycetes</taxon>
        <taxon>Caulochytriales</taxon>
        <taxon>Caulochytriaceae</taxon>
        <taxon>Caulochytrium</taxon>
    </lineage>
</organism>
<dbReference type="Pfam" id="PF02145">
    <property type="entry name" value="Rap_GAP"/>
    <property type="match status" value="1"/>
</dbReference>
<sequence>MTKLLKTSQDAQLEKRLLQLDELQRVNRYKFGVLYVQHGQTAEDAWFGNHDVVSPAWDAFLAVLGDRVALKGYAGSYAAGLDTKNGQTGTDGLHTTWRDNDVMFHVSTFLPYSATDPQQIQRKRHIGNDIVCLVFLDAIATWPDGPGGFADADVVNNAIVPFDPALIASQFLHVFLVVQPVVLQSTGRHGWRVMVTRLEAVPAFGPPLPDPPVFTDPAALHHFLLAKMVNGENAAYHSPRFRKPQTRTRNTLLDDILTRY</sequence>
<dbReference type="Gene3D" id="3.40.50.11210">
    <property type="entry name" value="Rap/Ran-GAP"/>
    <property type="match status" value="1"/>
</dbReference>
<accession>A0A4P9X8Q6</accession>
<evidence type="ECO:0000313" key="4">
    <source>
        <dbReference type="Proteomes" id="UP000274922"/>
    </source>
</evidence>
<dbReference type="PANTHER" id="PTHR15711:SF22">
    <property type="entry name" value="RAP-GAP DOMAIN-CONTAINING PROTEIN"/>
    <property type="match status" value="1"/>
</dbReference>
<keyword evidence="1" id="KW-0343">GTPase activation</keyword>
<reference evidence="4" key="1">
    <citation type="journal article" date="2018" name="Nat. Microbiol.">
        <title>Leveraging single-cell genomics to expand the fungal tree of life.</title>
        <authorList>
            <person name="Ahrendt S.R."/>
            <person name="Quandt C.A."/>
            <person name="Ciobanu D."/>
            <person name="Clum A."/>
            <person name="Salamov A."/>
            <person name="Andreopoulos B."/>
            <person name="Cheng J.F."/>
            <person name="Woyke T."/>
            <person name="Pelin A."/>
            <person name="Henrissat B."/>
            <person name="Reynolds N.K."/>
            <person name="Benny G.L."/>
            <person name="Smith M.E."/>
            <person name="James T.Y."/>
            <person name="Grigoriev I.V."/>
        </authorList>
    </citation>
    <scope>NUCLEOTIDE SEQUENCE [LARGE SCALE GENOMIC DNA]</scope>
    <source>
        <strain evidence="4">ATCC 52028</strain>
    </source>
</reference>
<dbReference type="OrthoDB" id="2499658at2759"/>
<dbReference type="PANTHER" id="PTHR15711">
    <property type="entry name" value="RAP GTPASE-ACTIVATING PROTEIN"/>
    <property type="match status" value="1"/>
</dbReference>
<dbReference type="EMBL" id="ML014165">
    <property type="protein sequence ID" value="RKP01658.1"/>
    <property type="molecule type" value="Genomic_DNA"/>
</dbReference>
<dbReference type="SUPFAM" id="SSF111347">
    <property type="entry name" value="Rap/Ran-GAP"/>
    <property type="match status" value="1"/>
</dbReference>
<feature type="non-terminal residue" evidence="3">
    <location>
        <position position="260"/>
    </location>
</feature>
<dbReference type="AlphaFoldDB" id="A0A4P9X8Q6"/>
<protein>
    <recommendedName>
        <fullName evidence="2">Rap-GAP domain-containing protein</fullName>
    </recommendedName>
</protein>
<keyword evidence="4" id="KW-1185">Reference proteome</keyword>
<dbReference type="STRING" id="1555241.A0A4P9X8Q6"/>